<comment type="caution">
    <text evidence="3">The sequence shown here is derived from an EMBL/GenBank/DDBJ whole genome shotgun (WGS) entry which is preliminary data.</text>
</comment>
<dbReference type="InterPro" id="IPR051685">
    <property type="entry name" value="Ycf3/AcsC/BcsC/TPR_MFPF"/>
</dbReference>
<gene>
    <name evidence="3" type="ORF">PSON_ATCC_30995.1.T3060001</name>
</gene>
<dbReference type="InterPro" id="IPR013105">
    <property type="entry name" value="TPR_2"/>
</dbReference>
<name>A0A8S1RUQ2_9CILI</name>
<dbReference type="PANTHER" id="PTHR44943:SF8">
    <property type="entry name" value="TPR REPEAT-CONTAINING PROTEIN MJ0263"/>
    <property type="match status" value="1"/>
</dbReference>
<keyword evidence="1" id="KW-0677">Repeat</keyword>
<accession>A0A8S1RUQ2</accession>
<dbReference type="Pfam" id="PF13181">
    <property type="entry name" value="TPR_8"/>
    <property type="match status" value="1"/>
</dbReference>
<evidence type="ECO:0000313" key="4">
    <source>
        <dbReference type="Proteomes" id="UP000692954"/>
    </source>
</evidence>
<reference evidence="3" key="1">
    <citation type="submission" date="2021-01" db="EMBL/GenBank/DDBJ databases">
        <authorList>
            <consortium name="Genoscope - CEA"/>
            <person name="William W."/>
        </authorList>
    </citation>
    <scope>NUCLEOTIDE SEQUENCE</scope>
</reference>
<dbReference type="PANTHER" id="PTHR44943">
    <property type="entry name" value="CELLULOSE SYNTHASE OPERON PROTEIN C"/>
    <property type="match status" value="1"/>
</dbReference>
<dbReference type="EMBL" id="CAJJDN010000306">
    <property type="protein sequence ID" value="CAD8130599.1"/>
    <property type="molecule type" value="Genomic_DNA"/>
</dbReference>
<dbReference type="InterPro" id="IPR019734">
    <property type="entry name" value="TPR_rpt"/>
</dbReference>
<protein>
    <recommendedName>
        <fullName evidence="5">Tetratricopeptide repeat protein</fullName>
    </recommendedName>
</protein>
<evidence type="ECO:0000256" key="2">
    <source>
        <dbReference type="ARBA" id="ARBA00022803"/>
    </source>
</evidence>
<dbReference type="Pfam" id="PF07719">
    <property type="entry name" value="TPR_2"/>
    <property type="match status" value="1"/>
</dbReference>
<sequence length="168" mass="19082">MNLIAQILKATNLSKEAIMCLDDAIKINPYSFSAYNIKSLTLVKMGCLEEALESIDIGIQNQPESYILFNNKGLILYCLGCFDEAISNLEHAIQLCPEISILQQNKLYLESLQSTPHNQEILESIKSQLKISENQIISSIFISDQYYIDMFHLDDNTLNILFQNLSVQ</sequence>
<keyword evidence="2" id="KW-0802">TPR repeat</keyword>
<evidence type="ECO:0008006" key="5">
    <source>
        <dbReference type="Google" id="ProtNLM"/>
    </source>
</evidence>
<proteinExistence type="predicted"/>
<evidence type="ECO:0000313" key="3">
    <source>
        <dbReference type="EMBL" id="CAD8130599.1"/>
    </source>
</evidence>
<dbReference type="SMART" id="SM00028">
    <property type="entry name" value="TPR"/>
    <property type="match status" value="3"/>
</dbReference>
<evidence type="ECO:0000256" key="1">
    <source>
        <dbReference type="ARBA" id="ARBA00022737"/>
    </source>
</evidence>
<organism evidence="3 4">
    <name type="scientific">Paramecium sonneborni</name>
    <dbReference type="NCBI Taxonomy" id="65129"/>
    <lineage>
        <taxon>Eukaryota</taxon>
        <taxon>Sar</taxon>
        <taxon>Alveolata</taxon>
        <taxon>Ciliophora</taxon>
        <taxon>Intramacronucleata</taxon>
        <taxon>Oligohymenophorea</taxon>
        <taxon>Peniculida</taxon>
        <taxon>Parameciidae</taxon>
        <taxon>Paramecium</taxon>
    </lineage>
</organism>
<dbReference type="AlphaFoldDB" id="A0A8S1RUQ2"/>
<dbReference type="OrthoDB" id="2017782at2759"/>
<keyword evidence="4" id="KW-1185">Reference proteome</keyword>
<dbReference type="Proteomes" id="UP000692954">
    <property type="component" value="Unassembled WGS sequence"/>
</dbReference>